<evidence type="ECO:0000256" key="2">
    <source>
        <dbReference type="SAM" id="Phobius"/>
    </source>
</evidence>
<keyword evidence="2" id="KW-1133">Transmembrane helix</keyword>
<protein>
    <recommendedName>
        <fullName evidence="5">Holin-X, holin superfamily III</fullName>
    </recommendedName>
</protein>
<keyword evidence="2" id="KW-0812">Transmembrane</keyword>
<proteinExistence type="predicted"/>
<feature type="transmembrane region" description="Helical" evidence="2">
    <location>
        <begin position="76"/>
        <end position="101"/>
    </location>
</feature>
<keyword evidence="2" id="KW-0472">Membrane</keyword>
<sequence>MTSPDPTAASDPAPPGYDRVSHGFAPEGRAEAPPPVPLDAIVRDVVENVSAAAKAEMALIEARGSLAWHAIKWTSAWGFIAACALLVAMLAVAFGAIMVLAPHVGPLAATLIVFAALIALAAFTGWRAAHHWRDVRTALRRDLVHEVAEEE</sequence>
<feature type="transmembrane region" description="Helical" evidence="2">
    <location>
        <begin position="107"/>
        <end position="126"/>
    </location>
</feature>
<gene>
    <name evidence="3" type="ORF">FHR21_001601</name>
</gene>
<dbReference type="RefSeq" id="WP_184097021.1">
    <property type="nucleotide sequence ID" value="NZ_JACIJH010000003.1"/>
</dbReference>
<accession>A0A7W9EQ48</accession>
<evidence type="ECO:0000313" key="4">
    <source>
        <dbReference type="Proteomes" id="UP000537161"/>
    </source>
</evidence>
<dbReference type="Proteomes" id="UP000537161">
    <property type="component" value="Unassembled WGS sequence"/>
</dbReference>
<keyword evidence="4" id="KW-1185">Reference proteome</keyword>
<evidence type="ECO:0000256" key="1">
    <source>
        <dbReference type="SAM" id="MobiDB-lite"/>
    </source>
</evidence>
<evidence type="ECO:0000313" key="3">
    <source>
        <dbReference type="EMBL" id="MBB5706257.1"/>
    </source>
</evidence>
<dbReference type="AlphaFoldDB" id="A0A7W9EQ48"/>
<name>A0A7W9EQ48_9SPHN</name>
<dbReference type="EMBL" id="JACIJH010000003">
    <property type="protein sequence ID" value="MBB5706257.1"/>
    <property type="molecule type" value="Genomic_DNA"/>
</dbReference>
<feature type="compositionally biased region" description="Low complexity" evidence="1">
    <location>
        <begin position="1"/>
        <end position="11"/>
    </location>
</feature>
<organism evidence="3 4">
    <name type="scientific">Sphingopyxis panaciterrulae</name>
    <dbReference type="NCBI Taxonomy" id="462372"/>
    <lineage>
        <taxon>Bacteria</taxon>
        <taxon>Pseudomonadati</taxon>
        <taxon>Pseudomonadota</taxon>
        <taxon>Alphaproteobacteria</taxon>
        <taxon>Sphingomonadales</taxon>
        <taxon>Sphingomonadaceae</taxon>
        <taxon>Sphingopyxis</taxon>
    </lineage>
</organism>
<evidence type="ECO:0008006" key="5">
    <source>
        <dbReference type="Google" id="ProtNLM"/>
    </source>
</evidence>
<comment type="caution">
    <text evidence="3">The sequence shown here is derived from an EMBL/GenBank/DDBJ whole genome shotgun (WGS) entry which is preliminary data.</text>
</comment>
<reference evidence="3 4" key="1">
    <citation type="submission" date="2020-08" db="EMBL/GenBank/DDBJ databases">
        <title>Genomic Encyclopedia of Type Strains, Phase IV (KMG-IV): sequencing the most valuable type-strain genomes for metagenomic binning, comparative biology and taxonomic classification.</title>
        <authorList>
            <person name="Goeker M."/>
        </authorList>
    </citation>
    <scope>NUCLEOTIDE SEQUENCE [LARGE SCALE GENOMIC DNA]</scope>
    <source>
        <strain evidence="3 4">DSM 27163</strain>
    </source>
</reference>
<feature type="region of interest" description="Disordered" evidence="1">
    <location>
        <begin position="1"/>
        <end position="24"/>
    </location>
</feature>